<evidence type="ECO:0000256" key="1">
    <source>
        <dbReference type="ARBA" id="ARBA00004173"/>
    </source>
</evidence>
<protein>
    <submittedName>
        <fullName evidence="9">Uncharacterized protein</fullName>
    </submittedName>
</protein>
<evidence type="ECO:0000256" key="6">
    <source>
        <dbReference type="ARBA" id="ARBA00023128"/>
    </source>
</evidence>
<evidence type="ECO:0000256" key="5">
    <source>
        <dbReference type="ARBA" id="ARBA00023014"/>
    </source>
</evidence>
<dbReference type="GO" id="GO:0051536">
    <property type="term" value="F:iron-sulfur cluster binding"/>
    <property type="evidence" value="ECO:0007669"/>
    <property type="project" value="UniProtKB-KW"/>
</dbReference>
<feature type="region of interest" description="Disordered" evidence="8">
    <location>
        <begin position="113"/>
        <end position="134"/>
    </location>
</feature>
<dbReference type="PANTHER" id="PTHR13184:SF5">
    <property type="entry name" value="METHYLTRANSFERASE-LIKE PROTEIN 17, MITOCHONDRIAL"/>
    <property type="match status" value="1"/>
</dbReference>
<keyword evidence="3" id="KW-0809">Transit peptide</keyword>
<dbReference type="Pfam" id="PF09243">
    <property type="entry name" value="Rsm22"/>
    <property type="match status" value="3"/>
</dbReference>
<evidence type="ECO:0000256" key="4">
    <source>
        <dbReference type="ARBA" id="ARBA00023004"/>
    </source>
</evidence>
<dbReference type="GO" id="GO:0005763">
    <property type="term" value="C:mitochondrial small ribosomal subunit"/>
    <property type="evidence" value="ECO:0007669"/>
    <property type="project" value="TreeGrafter"/>
</dbReference>
<evidence type="ECO:0000313" key="9">
    <source>
        <dbReference type="EMBL" id="CAD1835478.1"/>
    </source>
</evidence>
<evidence type="ECO:0000256" key="3">
    <source>
        <dbReference type="ARBA" id="ARBA00022946"/>
    </source>
</evidence>
<keyword evidence="6" id="KW-0496">Mitochondrion</keyword>
<dbReference type="GO" id="GO:0046872">
    <property type="term" value="F:metal ion binding"/>
    <property type="evidence" value="ECO:0007669"/>
    <property type="project" value="UniProtKB-KW"/>
</dbReference>
<keyword evidence="2" id="KW-0479">Metal-binding</keyword>
<evidence type="ECO:0000256" key="8">
    <source>
        <dbReference type="SAM" id="MobiDB-lite"/>
    </source>
</evidence>
<dbReference type="InterPro" id="IPR052571">
    <property type="entry name" value="Mt_RNA_Methyltransferase"/>
</dbReference>
<reference evidence="9" key="1">
    <citation type="submission" date="2020-07" db="EMBL/GenBank/DDBJ databases">
        <authorList>
            <person name="Lin J."/>
        </authorList>
    </citation>
    <scope>NUCLEOTIDE SEQUENCE</scope>
</reference>
<dbReference type="InterPro" id="IPR015324">
    <property type="entry name" value="Ribosomal_Rsm22-like"/>
</dbReference>
<dbReference type="PANTHER" id="PTHR13184">
    <property type="entry name" value="37S RIBOSOMAL PROTEIN S22"/>
    <property type="match status" value="1"/>
</dbReference>
<organism evidence="9">
    <name type="scientific">Ananas comosus var. bracteatus</name>
    <name type="common">red pineapple</name>
    <dbReference type="NCBI Taxonomy" id="296719"/>
    <lineage>
        <taxon>Eukaryota</taxon>
        <taxon>Viridiplantae</taxon>
        <taxon>Streptophyta</taxon>
        <taxon>Embryophyta</taxon>
        <taxon>Tracheophyta</taxon>
        <taxon>Spermatophyta</taxon>
        <taxon>Magnoliopsida</taxon>
        <taxon>Liliopsida</taxon>
        <taxon>Poales</taxon>
        <taxon>Bromeliaceae</taxon>
        <taxon>Bromelioideae</taxon>
        <taxon>Ananas</taxon>
    </lineage>
</organism>
<dbReference type="GO" id="GO:0006412">
    <property type="term" value="P:translation"/>
    <property type="evidence" value="ECO:0007669"/>
    <property type="project" value="InterPro"/>
</dbReference>
<dbReference type="AlphaFoldDB" id="A0A6V7PXP5"/>
<name>A0A6V7PXP5_ANACO</name>
<comment type="function">
    <text evidence="7">Mitochondrial ribosome (mitoribosome) assembly factor. Binds at the interface of the head and body domains of the mitochondrial small ribosomal subunit (mt-SSU), occluding the mRNA channel and preventing compaction of the head domain towards the body. Probable inactive methyltransferase: retains the characteristic folding and ability to bind S-adenosyl-L-methionine, but it probably lost its methyltransferase activity.</text>
</comment>
<evidence type="ECO:0000256" key="7">
    <source>
        <dbReference type="ARBA" id="ARBA00045681"/>
    </source>
</evidence>
<evidence type="ECO:0000256" key="2">
    <source>
        <dbReference type="ARBA" id="ARBA00022723"/>
    </source>
</evidence>
<dbReference type="GO" id="GO:0003735">
    <property type="term" value="F:structural constituent of ribosome"/>
    <property type="evidence" value="ECO:0007669"/>
    <property type="project" value="TreeGrafter"/>
</dbReference>
<gene>
    <name evidence="9" type="ORF">CB5_LOCUS18689</name>
</gene>
<dbReference type="EMBL" id="LR862153">
    <property type="protein sequence ID" value="CAD1835478.1"/>
    <property type="molecule type" value="Genomic_DNA"/>
</dbReference>
<sequence length="541" mass="61521">MAASLLPAAAAAAAAKGFTPETLRSASKQSQGIHLVPLSLRRAIKKFLREREKAHMNRKVLLLSESFNRIKDANQHLAASASRDLVEDPHRPVDHRSARWKIRSAYGDIGLKYGRTRPSPTSHRACPPSTPHATASSERFVGGCRISPLRRSWILAQGPVRHFGENSSSCLQILFWAMREVWPRSLERVNLVEPSKAMQRAGQSLLQDLRDLPLIHSYDSIQELNRNLDKRDGSMISDLDDEVCIPGFELQGSFALGEIPSLSDRITIVRQLWDLTRDVLVLLEPGTPQGSKIICQMRSYLLWMEKRRSRKIEKSLKNVSGDTTSIAVDDASLRTGAFVVAPCPHDGRCPLENTSKYCHFVQRLERTSSQRAYKRSKGEPLRGFEDEKFCYVALRRGRRPQEAWPLDGMEFETLKERQAKRNPEDLIIDYEDQFETGEEEEPSFEDDLVPYASDVAETSLFHKNEEEEDEVEEVRAGVGSGWGRIIYTPVRRGRQIQMDVCRATKRDGSEGTFERMVVTQSRNPTLHLQARRSLWGDLWPF</sequence>
<keyword evidence="4" id="KW-0408">Iron</keyword>
<accession>A0A6V7PXP5</accession>
<keyword evidence="5" id="KW-0411">Iron-sulfur</keyword>
<dbReference type="GO" id="GO:0008168">
    <property type="term" value="F:methyltransferase activity"/>
    <property type="evidence" value="ECO:0007669"/>
    <property type="project" value="InterPro"/>
</dbReference>
<comment type="subcellular location">
    <subcellularLocation>
        <location evidence="1">Mitochondrion</location>
    </subcellularLocation>
</comment>
<proteinExistence type="predicted"/>